<evidence type="ECO:0000256" key="3">
    <source>
        <dbReference type="ARBA" id="ARBA00008982"/>
    </source>
</evidence>
<dbReference type="InterPro" id="IPR001576">
    <property type="entry name" value="Phosphoglycerate_kinase"/>
</dbReference>
<proteinExistence type="inferred from homology"/>
<feature type="binding site" evidence="12">
    <location>
        <position position="38"/>
    </location>
    <ligand>
        <name>substrate</name>
    </ligand>
</feature>
<comment type="similarity">
    <text evidence="3 12 15">Belongs to the phosphoglycerate kinase family.</text>
</comment>
<dbReference type="GO" id="GO:0006094">
    <property type="term" value="P:gluconeogenesis"/>
    <property type="evidence" value="ECO:0007669"/>
    <property type="project" value="TreeGrafter"/>
</dbReference>
<feature type="binding site" evidence="12 13">
    <location>
        <begin position="23"/>
        <end position="25"/>
    </location>
    <ligand>
        <name>substrate</name>
    </ligand>
</feature>
<evidence type="ECO:0000256" key="6">
    <source>
        <dbReference type="ARBA" id="ARBA00016471"/>
    </source>
</evidence>
<comment type="subcellular location">
    <subcellularLocation>
        <location evidence="12">Cytoplasm</location>
    </subcellularLocation>
</comment>
<evidence type="ECO:0000256" key="9">
    <source>
        <dbReference type="ARBA" id="ARBA00022777"/>
    </source>
</evidence>
<dbReference type="PANTHER" id="PTHR11406:SF23">
    <property type="entry name" value="PHOSPHOGLYCERATE KINASE 1, CHLOROPLASTIC-RELATED"/>
    <property type="match status" value="1"/>
</dbReference>
<evidence type="ECO:0000256" key="2">
    <source>
        <dbReference type="ARBA" id="ARBA00004838"/>
    </source>
</evidence>
<dbReference type="HAMAP" id="MF_00145">
    <property type="entry name" value="Phosphoglyc_kinase"/>
    <property type="match status" value="1"/>
</dbReference>
<dbReference type="EMBL" id="NFIE01000012">
    <property type="protein sequence ID" value="OUN88523.1"/>
    <property type="molecule type" value="Genomic_DNA"/>
</dbReference>
<evidence type="ECO:0000256" key="11">
    <source>
        <dbReference type="ARBA" id="ARBA00023152"/>
    </source>
</evidence>
<dbReference type="GO" id="GO:0006096">
    <property type="term" value="P:glycolytic process"/>
    <property type="evidence" value="ECO:0007669"/>
    <property type="project" value="UniProtKB-UniRule"/>
</dbReference>
<evidence type="ECO:0000313" key="17">
    <source>
        <dbReference type="Proteomes" id="UP000195781"/>
    </source>
</evidence>
<dbReference type="SUPFAM" id="SSF53748">
    <property type="entry name" value="Phosphoglycerate kinase"/>
    <property type="match status" value="1"/>
</dbReference>
<dbReference type="GO" id="GO:0043531">
    <property type="term" value="F:ADP binding"/>
    <property type="evidence" value="ECO:0007669"/>
    <property type="project" value="TreeGrafter"/>
</dbReference>
<dbReference type="OrthoDB" id="9808460at2"/>
<feature type="binding site" evidence="13">
    <location>
        <position position="38"/>
    </location>
    <ligand>
        <name>(2R)-3-phosphoglycerate</name>
        <dbReference type="ChEBI" id="CHEBI:58272"/>
    </ligand>
</feature>
<dbReference type="Pfam" id="PF00162">
    <property type="entry name" value="PGK"/>
    <property type="match status" value="1"/>
</dbReference>
<keyword evidence="12" id="KW-0963">Cytoplasm</keyword>
<feature type="binding site" evidence="12 13">
    <location>
        <begin position="61"/>
        <end position="64"/>
    </location>
    <ligand>
        <name>substrate</name>
    </ligand>
</feature>
<dbReference type="GO" id="GO:0004618">
    <property type="term" value="F:phosphoglycerate kinase activity"/>
    <property type="evidence" value="ECO:0007669"/>
    <property type="project" value="UniProtKB-UniRule"/>
</dbReference>
<evidence type="ECO:0000256" key="10">
    <source>
        <dbReference type="ARBA" id="ARBA00022840"/>
    </source>
</evidence>
<keyword evidence="17" id="KW-1185">Reference proteome</keyword>
<dbReference type="PANTHER" id="PTHR11406">
    <property type="entry name" value="PHOSPHOGLYCERATE KINASE"/>
    <property type="match status" value="1"/>
</dbReference>
<keyword evidence="7 12" id="KW-0808">Transferase</keyword>
<evidence type="ECO:0000313" key="16">
    <source>
        <dbReference type="EMBL" id="OUN88523.1"/>
    </source>
</evidence>
<organism evidence="16 17">
    <name type="scientific">[Collinsella] massiliensis</name>
    <dbReference type="NCBI Taxonomy" id="1232426"/>
    <lineage>
        <taxon>Bacteria</taxon>
        <taxon>Bacillati</taxon>
        <taxon>Actinomycetota</taxon>
        <taxon>Coriobacteriia</taxon>
        <taxon>Coriobacteriales</taxon>
        <taxon>Coriobacteriaceae</taxon>
        <taxon>Enorma</taxon>
    </lineage>
</organism>
<dbReference type="FunFam" id="3.40.50.1260:FF:000006">
    <property type="entry name" value="Phosphoglycerate kinase"/>
    <property type="match status" value="1"/>
</dbReference>
<dbReference type="GO" id="GO:0005829">
    <property type="term" value="C:cytosol"/>
    <property type="evidence" value="ECO:0007669"/>
    <property type="project" value="UniProtKB-ARBA"/>
</dbReference>
<keyword evidence="10 12" id="KW-0067">ATP-binding</keyword>
<sequence>MAFNKKTIRDIDVDGKRVLVRVDFNVPVADGVVGDTTRIEAAIPTIKYLVDHNAKVILMSHLGRPKGDGPEPALSLKPVAEKLAELSGLDVTFVPDTYGDEAAAAAAALEPGQVLVLENVRFDKREKKNDPEIAKKLADLADIFVLDAFGTAHRAQGSVVGPAEYLPAVAGFLLEKEVSTLSGLFGDPKRPFVAILGGSKVSDKIGVIDRLLDSADTVIVGGGMAYTFAKAQGGKIGNSLCEDDWCDRALEMLDKAKKNGVTFLLPVDNVVADDFSNDANTKIAKTGEIEDGWQGLDIGPETEKLFADAIAGAKTVFWNGPCGVFEMDTFAHGTKAIAEAIAANQDCDSVIGGGDSVAAVNKFGLADKMTFISTGGGASMQLVEGKPLPGVEALDDAE</sequence>
<evidence type="ECO:0000256" key="7">
    <source>
        <dbReference type="ARBA" id="ARBA00022679"/>
    </source>
</evidence>
<dbReference type="InterPro" id="IPR015911">
    <property type="entry name" value="Phosphoglycerate_kinase_CS"/>
</dbReference>
<evidence type="ECO:0000256" key="13">
    <source>
        <dbReference type="PIRSR" id="PIRSR000724-1"/>
    </source>
</evidence>
<feature type="binding site" evidence="12 14">
    <location>
        <position position="204"/>
    </location>
    <ligand>
        <name>ATP</name>
        <dbReference type="ChEBI" id="CHEBI:30616"/>
    </ligand>
</feature>
<dbReference type="PIRSF" id="PIRSF000724">
    <property type="entry name" value="Pgk"/>
    <property type="match status" value="1"/>
</dbReference>
<dbReference type="PROSITE" id="PS00111">
    <property type="entry name" value="PGLYCERATE_KINASE"/>
    <property type="match status" value="1"/>
</dbReference>
<feature type="binding site" evidence="13">
    <location>
        <position position="154"/>
    </location>
    <ligand>
        <name>(2R)-3-phosphoglycerate</name>
        <dbReference type="ChEBI" id="CHEBI:58272"/>
    </ligand>
</feature>
<evidence type="ECO:0000256" key="8">
    <source>
        <dbReference type="ARBA" id="ARBA00022741"/>
    </source>
</evidence>
<dbReference type="Proteomes" id="UP000195781">
    <property type="component" value="Unassembled WGS sequence"/>
</dbReference>
<evidence type="ECO:0000256" key="12">
    <source>
        <dbReference type="HAMAP-Rule" id="MF_00145"/>
    </source>
</evidence>
<dbReference type="InterPro" id="IPR036043">
    <property type="entry name" value="Phosphoglycerate_kinase_sf"/>
</dbReference>
<dbReference type="AlphaFoldDB" id="A0A1Y3XSP6"/>
<evidence type="ECO:0000256" key="4">
    <source>
        <dbReference type="ARBA" id="ARBA00011245"/>
    </source>
</evidence>
<evidence type="ECO:0000256" key="1">
    <source>
        <dbReference type="ARBA" id="ARBA00000642"/>
    </source>
</evidence>
<comment type="catalytic activity">
    <reaction evidence="1 12 15">
        <text>(2R)-3-phosphoglycerate + ATP = (2R)-3-phospho-glyceroyl phosphate + ADP</text>
        <dbReference type="Rhea" id="RHEA:14801"/>
        <dbReference type="ChEBI" id="CHEBI:30616"/>
        <dbReference type="ChEBI" id="CHEBI:57604"/>
        <dbReference type="ChEBI" id="CHEBI:58272"/>
        <dbReference type="ChEBI" id="CHEBI:456216"/>
        <dbReference type="EC" id="2.7.2.3"/>
    </reaction>
</comment>
<gene>
    <name evidence="12" type="primary">pgk</name>
    <name evidence="16" type="ORF">B5G02_06330</name>
</gene>
<dbReference type="UniPathway" id="UPA00109">
    <property type="reaction ID" value="UER00185"/>
</dbReference>
<dbReference type="CDD" id="cd00318">
    <property type="entry name" value="Phosphoglycerate_kinase"/>
    <property type="match status" value="1"/>
</dbReference>
<feature type="binding site" evidence="13">
    <location>
        <position position="121"/>
    </location>
    <ligand>
        <name>(2R)-3-phosphoglycerate</name>
        <dbReference type="ChEBI" id="CHEBI:58272"/>
    </ligand>
</feature>
<dbReference type="EC" id="2.7.2.3" evidence="5 12"/>
<feature type="binding site" evidence="12 14">
    <location>
        <position position="326"/>
    </location>
    <ligand>
        <name>ATP</name>
        <dbReference type="ChEBI" id="CHEBI:30616"/>
    </ligand>
</feature>
<reference evidence="17" key="1">
    <citation type="submission" date="2017-04" db="EMBL/GenBank/DDBJ databases">
        <title>Function of individual gut microbiota members based on whole genome sequencing of pure cultures obtained from chicken caecum.</title>
        <authorList>
            <person name="Medvecky M."/>
            <person name="Cejkova D."/>
            <person name="Polansky O."/>
            <person name="Karasova D."/>
            <person name="Kubasova T."/>
            <person name="Cizek A."/>
            <person name="Rychlik I."/>
        </authorList>
    </citation>
    <scope>NUCLEOTIDE SEQUENCE [LARGE SCALE GENOMIC DNA]</scope>
    <source>
        <strain evidence="17">An5</strain>
    </source>
</reference>
<feature type="binding site" evidence="12">
    <location>
        <position position="295"/>
    </location>
    <ligand>
        <name>ATP</name>
        <dbReference type="ChEBI" id="CHEBI:30616"/>
    </ligand>
</feature>
<dbReference type="PRINTS" id="PR00477">
    <property type="entry name" value="PHGLYCKINASE"/>
</dbReference>
<keyword evidence="11 12" id="KW-0324">Glycolysis</keyword>
<feature type="binding site" evidence="12 14">
    <location>
        <begin position="353"/>
        <end position="356"/>
    </location>
    <ligand>
        <name>ATP</name>
        <dbReference type="ChEBI" id="CHEBI:30616"/>
    </ligand>
</feature>
<keyword evidence="9 12" id="KW-0418">Kinase</keyword>
<feature type="binding site" evidence="12">
    <location>
        <position position="121"/>
    </location>
    <ligand>
        <name>substrate</name>
    </ligand>
</feature>
<keyword evidence="8 12" id="KW-0547">Nucleotide-binding</keyword>
<dbReference type="InterPro" id="IPR015824">
    <property type="entry name" value="Phosphoglycerate_kinase_N"/>
</dbReference>
<comment type="subunit">
    <text evidence="4 12">Monomer.</text>
</comment>
<comment type="pathway">
    <text evidence="2 12">Carbohydrate degradation; glycolysis; pyruvate from D-glyceraldehyde 3-phosphate: step 2/5.</text>
</comment>
<dbReference type="Gene3D" id="3.40.50.1260">
    <property type="entry name" value="Phosphoglycerate kinase, N-terminal domain"/>
    <property type="match status" value="2"/>
</dbReference>
<name>A0A1Y3XSP6_9ACTN</name>
<feature type="binding site" evidence="12">
    <location>
        <position position="154"/>
    </location>
    <ligand>
        <name>substrate</name>
    </ligand>
</feature>
<dbReference type="GO" id="GO:0005524">
    <property type="term" value="F:ATP binding"/>
    <property type="evidence" value="ECO:0007669"/>
    <property type="project" value="UniProtKB-KW"/>
</dbReference>
<dbReference type="FunFam" id="3.40.50.1260:FF:000003">
    <property type="entry name" value="Phosphoglycerate kinase"/>
    <property type="match status" value="1"/>
</dbReference>
<comment type="caution">
    <text evidence="16">The sequence shown here is derived from an EMBL/GenBank/DDBJ whole genome shotgun (WGS) entry which is preliminary data.</text>
</comment>
<evidence type="ECO:0000256" key="14">
    <source>
        <dbReference type="PIRSR" id="PIRSR000724-2"/>
    </source>
</evidence>
<evidence type="ECO:0000256" key="5">
    <source>
        <dbReference type="ARBA" id="ARBA00013061"/>
    </source>
</evidence>
<protein>
    <recommendedName>
        <fullName evidence="6 12">Phosphoglycerate kinase</fullName>
        <ecNumber evidence="5 12">2.7.2.3</ecNumber>
    </recommendedName>
</protein>
<accession>A0A1Y3XSP6</accession>
<dbReference type="RefSeq" id="WP_019238277.1">
    <property type="nucleotide sequence ID" value="NZ_CABKRW010000114.1"/>
</dbReference>
<evidence type="ECO:0000256" key="15">
    <source>
        <dbReference type="RuleBase" id="RU000532"/>
    </source>
</evidence>